<evidence type="ECO:0000256" key="1">
    <source>
        <dbReference type="SAM" id="MobiDB-lite"/>
    </source>
</evidence>
<comment type="caution">
    <text evidence="3">The sequence shown here is derived from an EMBL/GenBank/DDBJ whole genome shotgun (WGS) entry which is preliminary data.</text>
</comment>
<protein>
    <recommendedName>
        <fullName evidence="5">Protein kinase domain-containing protein</fullName>
    </recommendedName>
</protein>
<evidence type="ECO:0000313" key="3">
    <source>
        <dbReference type="EMBL" id="MCU6747663.1"/>
    </source>
</evidence>
<keyword evidence="2" id="KW-1133">Transmembrane helix</keyword>
<feature type="region of interest" description="Disordered" evidence="1">
    <location>
        <begin position="234"/>
        <end position="282"/>
    </location>
</feature>
<evidence type="ECO:0000256" key="2">
    <source>
        <dbReference type="SAM" id="Phobius"/>
    </source>
</evidence>
<gene>
    <name evidence="3" type="ORF">OCV51_08340</name>
</gene>
<dbReference type="Proteomes" id="UP001652394">
    <property type="component" value="Unassembled WGS sequence"/>
</dbReference>
<evidence type="ECO:0008006" key="5">
    <source>
        <dbReference type="Google" id="ProtNLM"/>
    </source>
</evidence>
<dbReference type="EMBL" id="JAOQJX010000011">
    <property type="protein sequence ID" value="MCU6747663.1"/>
    <property type="molecule type" value="Genomic_DNA"/>
</dbReference>
<sequence>MSKEQTYEVFRFIEYGTQCRQSLDCVQGFLLIDYLKEYPRVEKDCLFRWFRQLGHLLEQYQCCKKGRCYRYLNPYSVLVMDGNVFLLDLESPENEEALKNMQKRTVSSHFVRPIFERKTDTAVQIDLFCMGKIMQFILSYAEVYPALGRREEHLLRRVIQRCLGESVRNYESFAQLQKALPQVKEKRNKKGVRYRYIVFIGSFAALCIGSVLFISGKDEGTKKEEAVQKDIQEDVSEHMQESGTAQQRAEKKKDETQTDSMREEGQEDKIKEGEESLSSDEGERIVASLKEGLLLNTSAENQEVIVKGKELEAEILRCLAAAYEREEMLLEAAGAYARLCEIEEQPERVEMAGIKKMKLEAGAGQYAQAILTGEELLKKLEDSEEIEALIREYEKEGGKEHNEE</sequence>
<feature type="compositionally biased region" description="Basic and acidic residues" evidence="1">
    <location>
        <begin position="248"/>
        <end position="274"/>
    </location>
</feature>
<name>A0ABT2TBK8_9FIRM</name>
<organism evidence="3 4">
    <name type="scientific">Faecalicatena acetigenes</name>
    <dbReference type="NCBI Taxonomy" id="2981790"/>
    <lineage>
        <taxon>Bacteria</taxon>
        <taxon>Bacillati</taxon>
        <taxon>Bacillota</taxon>
        <taxon>Clostridia</taxon>
        <taxon>Lachnospirales</taxon>
        <taxon>Lachnospiraceae</taxon>
        <taxon>Faecalicatena</taxon>
    </lineage>
</organism>
<proteinExistence type="predicted"/>
<keyword evidence="2" id="KW-0472">Membrane</keyword>
<feature type="transmembrane region" description="Helical" evidence="2">
    <location>
        <begin position="194"/>
        <end position="214"/>
    </location>
</feature>
<evidence type="ECO:0000313" key="4">
    <source>
        <dbReference type="Proteomes" id="UP001652394"/>
    </source>
</evidence>
<dbReference type="RefSeq" id="WP_154821483.1">
    <property type="nucleotide sequence ID" value="NZ_JAOQJX010000011.1"/>
</dbReference>
<keyword evidence="4" id="KW-1185">Reference proteome</keyword>
<accession>A0ABT2TBK8</accession>
<reference evidence="3 4" key="1">
    <citation type="journal article" date="2021" name="ISME Commun">
        <title>Automated analysis of genomic sequences facilitates high-throughput and comprehensive description of bacteria.</title>
        <authorList>
            <person name="Hitch T.C.A."/>
        </authorList>
    </citation>
    <scope>NUCLEOTIDE SEQUENCE [LARGE SCALE GENOMIC DNA]</scope>
    <source>
        <strain evidence="3 4">H2_18</strain>
    </source>
</reference>
<keyword evidence="2" id="KW-0812">Transmembrane</keyword>